<protein>
    <submittedName>
        <fullName evidence="1">Uncharacterized protein</fullName>
    </submittedName>
</protein>
<accession>A0A6G0YI53</accession>
<dbReference type="Proteomes" id="UP000478052">
    <property type="component" value="Unassembled WGS sequence"/>
</dbReference>
<dbReference type="AlphaFoldDB" id="A0A6G0YI53"/>
<gene>
    <name evidence="1" type="ORF">FWK35_00038300</name>
</gene>
<evidence type="ECO:0000313" key="1">
    <source>
        <dbReference type="EMBL" id="KAF0756078.1"/>
    </source>
</evidence>
<proteinExistence type="predicted"/>
<organism evidence="1 2">
    <name type="scientific">Aphis craccivora</name>
    <name type="common">Cowpea aphid</name>
    <dbReference type="NCBI Taxonomy" id="307492"/>
    <lineage>
        <taxon>Eukaryota</taxon>
        <taxon>Metazoa</taxon>
        <taxon>Ecdysozoa</taxon>
        <taxon>Arthropoda</taxon>
        <taxon>Hexapoda</taxon>
        <taxon>Insecta</taxon>
        <taxon>Pterygota</taxon>
        <taxon>Neoptera</taxon>
        <taxon>Paraneoptera</taxon>
        <taxon>Hemiptera</taxon>
        <taxon>Sternorrhyncha</taxon>
        <taxon>Aphidomorpha</taxon>
        <taxon>Aphidoidea</taxon>
        <taxon>Aphididae</taxon>
        <taxon>Aphidini</taxon>
        <taxon>Aphis</taxon>
        <taxon>Aphis</taxon>
    </lineage>
</organism>
<reference evidence="1 2" key="1">
    <citation type="submission" date="2019-08" db="EMBL/GenBank/DDBJ databases">
        <title>Whole genome of Aphis craccivora.</title>
        <authorList>
            <person name="Voronova N.V."/>
            <person name="Shulinski R.S."/>
            <person name="Bandarenka Y.V."/>
            <person name="Zhorov D.G."/>
            <person name="Warner D."/>
        </authorList>
    </citation>
    <scope>NUCLEOTIDE SEQUENCE [LARGE SCALE GENOMIC DNA]</scope>
    <source>
        <strain evidence="1">180601</strain>
        <tissue evidence="1">Whole Body</tissue>
    </source>
</reference>
<keyword evidence="2" id="KW-1185">Reference proteome</keyword>
<sequence length="69" mass="8490">MQVFSKNFLVFFIKTKRNKKRKVTEKQKFFLKTSYLLQNRFCFYNIVTQKRITVNTCNFHQMFILVLSI</sequence>
<name>A0A6G0YI53_APHCR</name>
<dbReference type="EMBL" id="VUJU01003944">
    <property type="protein sequence ID" value="KAF0756078.1"/>
    <property type="molecule type" value="Genomic_DNA"/>
</dbReference>
<comment type="caution">
    <text evidence="1">The sequence shown here is derived from an EMBL/GenBank/DDBJ whole genome shotgun (WGS) entry which is preliminary data.</text>
</comment>
<evidence type="ECO:0000313" key="2">
    <source>
        <dbReference type="Proteomes" id="UP000478052"/>
    </source>
</evidence>